<organism evidence="1">
    <name type="scientific">Aphanomyces invadans</name>
    <dbReference type="NCBI Taxonomy" id="157072"/>
    <lineage>
        <taxon>Eukaryota</taxon>
        <taxon>Sar</taxon>
        <taxon>Stramenopiles</taxon>
        <taxon>Oomycota</taxon>
        <taxon>Saprolegniomycetes</taxon>
        <taxon>Saprolegniales</taxon>
        <taxon>Verrucalvaceae</taxon>
        <taxon>Aphanomyces</taxon>
    </lineage>
</organism>
<dbReference type="AlphaFoldDB" id="A0A024UMU7"/>
<dbReference type="RefSeq" id="XP_008863578.1">
    <property type="nucleotide sequence ID" value="XM_008865356.1"/>
</dbReference>
<sequence length="106" mass="12692">MLRCQSHGYGCQEGQHDDIWRGCSRYNHRGRRRRRCRRKRQRDDIVAYLGQSGRWCATHRARQPCKVPHRFRARIDQTQRAPFRRPGRGHFDIRGQQALAKLVRIG</sequence>
<protein>
    <submittedName>
        <fullName evidence="1">Uncharacterized protein</fullName>
    </submittedName>
</protein>
<dbReference type="VEuPathDB" id="FungiDB:H310_01993"/>
<evidence type="ECO:0000313" key="1">
    <source>
        <dbReference type="EMBL" id="ETW07485.1"/>
    </source>
</evidence>
<proteinExistence type="predicted"/>
<dbReference type="GeneID" id="20079043"/>
<gene>
    <name evidence="1" type="ORF">H310_01993</name>
</gene>
<accession>A0A024UMU7</accession>
<dbReference type="EMBL" id="KI913954">
    <property type="protein sequence ID" value="ETW07485.1"/>
    <property type="molecule type" value="Genomic_DNA"/>
</dbReference>
<name>A0A024UMU7_9STRA</name>
<reference evidence="1" key="1">
    <citation type="submission" date="2013-12" db="EMBL/GenBank/DDBJ databases">
        <title>The Genome Sequence of Aphanomyces invadans NJM9701.</title>
        <authorList>
            <consortium name="The Broad Institute Genomics Platform"/>
            <person name="Russ C."/>
            <person name="Tyler B."/>
            <person name="van West P."/>
            <person name="Dieguez-Uribeondo J."/>
            <person name="Young S.K."/>
            <person name="Zeng Q."/>
            <person name="Gargeya S."/>
            <person name="Fitzgerald M."/>
            <person name="Abouelleil A."/>
            <person name="Alvarado L."/>
            <person name="Chapman S.B."/>
            <person name="Gainer-Dewar J."/>
            <person name="Goldberg J."/>
            <person name="Griggs A."/>
            <person name="Gujja S."/>
            <person name="Hansen M."/>
            <person name="Howarth C."/>
            <person name="Imamovic A."/>
            <person name="Ireland A."/>
            <person name="Larimer J."/>
            <person name="McCowan C."/>
            <person name="Murphy C."/>
            <person name="Pearson M."/>
            <person name="Poon T.W."/>
            <person name="Priest M."/>
            <person name="Roberts A."/>
            <person name="Saif S."/>
            <person name="Shea T."/>
            <person name="Sykes S."/>
            <person name="Wortman J."/>
            <person name="Nusbaum C."/>
            <person name="Birren B."/>
        </authorList>
    </citation>
    <scope>NUCLEOTIDE SEQUENCE [LARGE SCALE GENOMIC DNA]</scope>
    <source>
        <strain evidence="1">NJM9701</strain>
    </source>
</reference>